<gene>
    <name evidence="2" type="ORF">NC653_031809</name>
</gene>
<dbReference type="Proteomes" id="UP001164929">
    <property type="component" value="Chromosome 13"/>
</dbReference>
<keyword evidence="1" id="KW-0472">Membrane</keyword>
<sequence>MYVVYEASLPVYEQKEWERGKRREHFIILRIITHSLVFLSALFILYSTLPKAFNSSWKISCGCGSVPVKRKGKEKKRKRCPSLIPSSPFLLCFK</sequence>
<name>A0AAD6LZR2_9ROSI</name>
<keyword evidence="1" id="KW-1133">Transmembrane helix</keyword>
<evidence type="ECO:0000256" key="1">
    <source>
        <dbReference type="SAM" id="Phobius"/>
    </source>
</evidence>
<dbReference type="EMBL" id="JAQIZT010000013">
    <property type="protein sequence ID" value="KAJ6976092.1"/>
    <property type="molecule type" value="Genomic_DNA"/>
</dbReference>
<keyword evidence="1" id="KW-0812">Transmembrane</keyword>
<keyword evidence="3" id="KW-1185">Reference proteome</keyword>
<organism evidence="2 3">
    <name type="scientific">Populus alba x Populus x berolinensis</name>
    <dbReference type="NCBI Taxonomy" id="444605"/>
    <lineage>
        <taxon>Eukaryota</taxon>
        <taxon>Viridiplantae</taxon>
        <taxon>Streptophyta</taxon>
        <taxon>Embryophyta</taxon>
        <taxon>Tracheophyta</taxon>
        <taxon>Spermatophyta</taxon>
        <taxon>Magnoliopsida</taxon>
        <taxon>eudicotyledons</taxon>
        <taxon>Gunneridae</taxon>
        <taxon>Pentapetalae</taxon>
        <taxon>rosids</taxon>
        <taxon>fabids</taxon>
        <taxon>Malpighiales</taxon>
        <taxon>Salicaceae</taxon>
        <taxon>Saliceae</taxon>
        <taxon>Populus</taxon>
    </lineage>
</organism>
<dbReference type="AlphaFoldDB" id="A0AAD6LZR2"/>
<proteinExistence type="predicted"/>
<accession>A0AAD6LZR2</accession>
<comment type="caution">
    <text evidence="2">The sequence shown here is derived from an EMBL/GenBank/DDBJ whole genome shotgun (WGS) entry which is preliminary data.</text>
</comment>
<reference evidence="2" key="1">
    <citation type="journal article" date="2023" name="Mol. Ecol. Resour.">
        <title>Chromosome-level genome assembly of a triploid poplar Populus alba 'Berolinensis'.</title>
        <authorList>
            <person name="Chen S."/>
            <person name="Yu Y."/>
            <person name="Wang X."/>
            <person name="Wang S."/>
            <person name="Zhang T."/>
            <person name="Zhou Y."/>
            <person name="He R."/>
            <person name="Meng N."/>
            <person name="Wang Y."/>
            <person name="Liu W."/>
            <person name="Liu Z."/>
            <person name="Liu J."/>
            <person name="Guo Q."/>
            <person name="Huang H."/>
            <person name="Sederoff R.R."/>
            <person name="Wang G."/>
            <person name="Qu G."/>
            <person name="Chen S."/>
        </authorList>
    </citation>
    <scope>NUCLEOTIDE SEQUENCE</scope>
    <source>
        <strain evidence="2">SC-2020</strain>
    </source>
</reference>
<evidence type="ECO:0000313" key="3">
    <source>
        <dbReference type="Proteomes" id="UP001164929"/>
    </source>
</evidence>
<feature type="transmembrane region" description="Helical" evidence="1">
    <location>
        <begin position="27"/>
        <end position="49"/>
    </location>
</feature>
<evidence type="ECO:0000313" key="2">
    <source>
        <dbReference type="EMBL" id="KAJ6976092.1"/>
    </source>
</evidence>
<protein>
    <submittedName>
        <fullName evidence="2">Uncharacterized protein</fullName>
    </submittedName>
</protein>